<name>A0ACB7WNY6_DIOAL</name>
<comment type="caution">
    <text evidence="1">The sequence shown here is derived from an EMBL/GenBank/DDBJ whole genome shotgun (WGS) entry which is preliminary data.</text>
</comment>
<organism evidence="1 2">
    <name type="scientific">Dioscorea alata</name>
    <name type="common">Purple yam</name>
    <dbReference type="NCBI Taxonomy" id="55571"/>
    <lineage>
        <taxon>Eukaryota</taxon>
        <taxon>Viridiplantae</taxon>
        <taxon>Streptophyta</taxon>
        <taxon>Embryophyta</taxon>
        <taxon>Tracheophyta</taxon>
        <taxon>Spermatophyta</taxon>
        <taxon>Magnoliopsida</taxon>
        <taxon>Liliopsida</taxon>
        <taxon>Dioscoreales</taxon>
        <taxon>Dioscoreaceae</taxon>
        <taxon>Dioscorea</taxon>
    </lineage>
</organism>
<proteinExistence type="predicted"/>
<accession>A0ACB7WNY6</accession>
<sequence>MEKLSWRPRKSTEQRKAHSARRGWRGTARGDAVRHKARGAMVRCAGREARAARAARLRGARGAGGAAARCAKRGGAVREARTRGARAARLHGARGADARFGGGAAARCARRGRRGCTVREARGRRGYTGREARGGGPTATGDGRRAAGTNNGVKEKKKKFRFRLSETSLIPC</sequence>
<reference evidence="2" key="1">
    <citation type="journal article" date="2022" name="Nat. Commun.">
        <title>Chromosome evolution and the genetic basis of agronomically important traits in greater yam.</title>
        <authorList>
            <person name="Bredeson J.V."/>
            <person name="Lyons J.B."/>
            <person name="Oniyinde I.O."/>
            <person name="Okereke N.R."/>
            <person name="Kolade O."/>
            <person name="Nnabue I."/>
            <person name="Nwadili C.O."/>
            <person name="Hribova E."/>
            <person name="Parker M."/>
            <person name="Nwogha J."/>
            <person name="Shu S."/>
            <person name="Carlson J."/>
            <person name="Kariba R."/>
            <person name="Muthemba S."/>
            <person name="Knop K."/>
            <person name="Barton G.J."/>
            <person name="Sherwood A.V."/>
            <person name="Lopez-Montes A."/>
            <person name="Asiedu R."/>
            <person name="Jamnadass R."/>
            <person name="Muchugi A."/>
            <person name="Goodstein D."/>
            <person name="Egesi C.N."/>
            <person name="Featherston J."/>
            <person name="Asfaw A."/>
            <person name="Simpson G.G."/>
            <person name="Dolezel J."/>
            <person name="Hendre P.S."/>
            <person name="Van Deynze A."/>
            <person name="Kumar P.L."/>
            <person name="Obidiegwu J.E."/>
            <person name="Bhattacharjee R."/>
            <person name="Rokhsar D.S."/>
        </authorList>
    </citation>
    <scope>NUCLEOTIDE SEQUENCE [LARGE SCALE GENOMIC DNA]</scope>
    <source>
        <strain evidence="2">cv. TDa95/00328</strain>
    </source>
</reference>
<protein>
    <submittedName>
        <fullName evidence="1">Uncharacterized protein</fullName>
    </submittedName>
</protein>
<evidence type="ECO:0000313" key="1">
    <source>
        <dbReference type="EMBL" id="KAH7690254.1"/>
    </source>
</evidence>
<evidence type="ECO:0000313" key="2">
    <source>
        <dbReference type="Proteomes" id="UP000827976"/>
    </source>
</evidence>
<keyword evidence="2" id="KW-1185">Reference proteome</keyword>
<gene>
    <name evidence="1" type="ORF">IHE45_02G035400</name>
</gene>
<dbReference type="Proteomes" id="UP000827976">
    <property type="component" value="Chromosome 2"/>
</dbReference>
<dbReference type="EMBL" id="CM037012">
    <property type="protein sequence ID" value="KAH7690254.1"/>
    <property type="molecule type" value="Genomic_DNA"/>
</dbReference>